<evidence type="ECO:0000313" key="1">
    <source>
        <dbReference type="EMBL" id="VVP55068.1"/>
    </source>
</evidence>
<accession>A0A5E7Q0G0</accession>
<sequence length="70" mass="7895">MYSRPTYEEIAEIAGLSVDEVGTYFVSCLQRPDGSWLIFFSREALKGLKGKLEKLSENLTLTIPAKQARQ</sequence>
<dbReference type="AlphaFoldDB" id="A0A5E7Q0G0"/>
<organism evidence="1 2">
    <name type="scientific">Pseudomonas fluorescens</name>
    <dbReference type="NCBI Taxonomy" id="294"/>
    <lineage>
        <taxon>Bacteria</taxon>
        <taxon>Pseudomonadati</taxon>
        <taxon>Pseudomonadota</taxon>
        <taxon>Gammaproteobacteria</taxon>
        <taxon>Pseudomonadales</taxon>
        <taxon>Pseudomonadaceae</taxon>
        <taxon>Pseudomonas</taxon>
    </lineage>
</organism>
<evidence type="ECO:0000313" key="2">
    <source>
        <dbReference type="Proteomes" id="UP000375525"/>
    </source>
</evidence>
<protein>
    <submittedName>
        <fullName evidence="1">Uncharacterized protein</fullName>
    </submittedName>
</protein>
<dbReference type="RefSeq" id="WP_150782358.1">
    <property type="nucleotide sequence ID" value="NZ_CABVIH010000037.1"/>
</dbReference>
<name>A0A5E7Q0G0_PSEFL</name>
<dbReference type="EMBL" id="CABVIH010000037">
    <property type="protein sequence ID" value="VVP55068.1"/>
    <property type="molecule type" value="Genomic_DNA"/>
</dbReference>
<reference evidence="1 2" key="1">
    <citation type="submission" date="2019-09" db="EMBL/GenBank/DDBJ databases">
        <authorList>
            <person name="Chandra G."/>
            <person name="Truman W A."/>
        </authorList>
    </citation>
    <scope>NUCLEOTIDE SEQUENCE [LARGE SCALE GENOMIC DNA]</scope>
    <source>
        <strain evidence="1">PS880</strain>
    </source>
</reference>
<proteinExistence type="predicted"/>
<dbReference type="Proteomes" id="UP000375525">
    <property type="component" value="Unassembled WGS sequence"/>
</dbReference>
<dbReference type="OrthoDB" id="6924005at2"/>
<gene>
    <name evidence="1" type="ORF">PS880_05627</name>
</gene>